<dbReference type="AlphaFoldDB" id="A0ABD2XS19"/>
<dbReference type="InterPro" id="IPR007052">
    <property type="entry name" value="CS_dom"/>
</dbReference>
<dbReference type="Pfam" id="PF14050">
    <property type="entry name" value="Nudc_N"/>
    <property type="match status" value="1"/>
</dbReference>
<dbReference type="EMBL" id="JBJJXI010000002">
    <property type="protein sequence ID" value="KAL3407840.1"/>
    <property type="molecule type" value="Genomic_DNA"/>
</dbReference>
<dbReference type="PANTHER" id="PTHR12356">
    <property type="entry name" value="NUCLEAR MOVEMENT PROTEIN NUDC"/>
    <property type="match status" value="1"/>
</dbReference>
<accession>A0ABD2XS19</accession>
<dbReference type="SUPFAM" id="SSF49764">
    <property type="entry name" value="HSP20-like chaperones"/>
    <property type="match status" value="1"/>
</dbReference>
<evidence type="ECO:0000313" key="4">
    <source>
        <dbReference type="EMBL" id="KAL3407840.1"/>
    </source>
</evidence>
<evidence type="ECO:0000256" key="2">
    <source>
        <dbReference type="SAM" id="MobiDB-lite"/>
    </source>
</evidence>
<dbReference type="InterPro" id="IPR037898">
    <property type="entry name" value="NudC_fam"/>
</dbReference>
<dbReference type="PROSITE" id="PS51203">
    <property type="entry name" value="CS"/>
    <property type="match status" value="1"/>
</dbReference>
<dbReference type="Pfam" id="PF04969">
    <property type="entry name" value="CS"/>
    <property type="match status" value="1"/>
</dbReference>
<dbReference type="InterPro" id="IPR025934">
    <property type="entry name" value="NudC_N_dom"/>
</dbReference>
<keyword evidence="1" id="KW-0597">Phosphoprotein</keyword>
<reference evidence="4 5" key="1">
    <citation type="journal article" date="2024" name="bioRxiv">
        <title>A reference genome for Trichogramma kaykai: A tiny desert-dwelling parasitoid wasp with competing sex-ratio distorters.</title>
        <authorList>
            <person name="Culotta J."/>
            <person name="Lindsey A.R."/>
        </authorList>
    </citation>
    <scope>NUCLEOTIDE SEQUENCE [LARGE SCALE GENOMIC DNA]</scope>
    <source>
        <strain evidence="4 5">KSX58</strain>
    </source>
</reference>
<evidence type="ECO:0000259" key="3">
    <source>
        <dbReference type="PROSITE" id="PS51203"/>
    </source>
</evidence>
<sequence length="301" mass="34946">MEERHDEMFMEILRDEKNLSGFLDAFCGFLYRRTDFYVEATPETRVGYPPGIAEQILLTISRKWQDKKKESLNPKKATNDADRNKESKEPTKKSETGSSSSSSSSTKDEPKKSKLLDKPFTNCYNGATYDNYSWSQTIGDIDCLVKVPETIKKSKQVKVDIKADSLLIKLCSDAGQWDTHFEGKFSFNIRHNDSFWCLEPGKTINLHLSKGQERWWENMLESEPKIELSKIDCSRPMDDMTEGEQMKIEELMWNQRQKELGLPTSEDAERKRKEEQLLKAWNADDSPFKGKKIDLSKMHFK</sequence>
<protein>
    <recommendedName>
        <fullName evidence="3">CS domain-containing protein</fullName>
    </recommendedName>
</protein>
<feature type="region of interest" description="Disordered" evidence="2">
    <location>
        <begin position="68"/>
        <end position="113"/>
    </location>
</feature>
<feature type="compositionally biased region" description="Basic and acidic residues" evidence="2">
    <location>
        <begin position="68"/>
        <end position="95"/>
    </location>
</feature>
<gene>
    <name evidence="4" type="ORF">TKK_000092</name>
</gene>
<comment type="caution">
    <text evidence="4">The sequence shown here is derived from an EMBL/GenBank/DDBJ whole genome shotgun (WGS) entry which is preliminary data.</text>
</comment>
<feature type="domain" description="CS" evidence="3">
    <location>
        <begin position="127"/>
        <end position="220"/>
    </location>
</feature>
<dbReference type="InterPro" id="IPR008978">
    <property type="entry name" value="HSP20-like_chaperone"/>
</dbReference>
<organism evidence="4 5">
    <name type="scientific">Trichogramma kaykai</name>
    <dbReference type="NCBI Taxonomy" id="54128"/>
    <lineage>
        <taxon>Eukaryota</taxon>
        <taxon>Metazoa</taxon>
        <taxon>Ecdysozoa</taxon>
        <taxon>Arthropoda</taxon>
        <taxon>Hexapoda</taxon>
        <taxon>Insecta</taxon>
        <taxon>Pterygota</taxon>
        <taxon>Neoptera</taxon>
        <taxon>Endopterygota</taxon>
        <taxon>Hymenoptera</taxon>
        <taxon>Apocrita</taxon>
        <taxon>Proctotrupomorpha</taxon>
        <taxon>Chalcidoidea</taxon>
        <taxon>Trichogrammatidae</taxon>
        <taxon>Trichogramma</taxon>
    </lineage>
</organism>
<dbReference type="PANTHER" id="PTHR12356:SF19">
    <property type="entry name" value="NUDC DOMAIN-CONTAINING PROTEIN 3"/>
    <property type="match status" value="1"/>
</dbReference>
<evidence type="ECO:0000313" key="5">
    <source>
        <dbReference type="Proteomes" id="UP001627154"/>
    </source>
</evidence>
<name>A0ABD2XS19_9HYME</name>
<dbReference type="Gene3D" id="2.60.40.790">
    <property type="match status" value="1"/>
</dbReference>
<evidence type="ECO:0000256" key="1">
    <source>
        <dbReference type="ARBA" id="ARBA00022553"/>
    </source>
</evidence>
<keyword evidence="5" id="KW-1185">Reference proteome</keyword>
<proteinExistence type="predicted"/>
<dbReference type="Proteomes" id="UP001627154">
    <property type="component" value="Unassembled WGS sequence"/>
</dbReference>
<feature type="compositionally biased region" description="Low complexity" evidence="2">
    <location>
        <begin position="96"/>
        <end position="105"/>
    </location>
</feature>